<sequence>MSRTADIPDNFMLKWQSETHRGTKPVRRPMTACQGCRTSKVKCDGKQSCGHCTSRGVACVYSKSKGTTPNSGGGGAGIRKNSQNSQNTQIGAAHNGESMVMTLQTPPVSMPTGTIPKATSTDTNHNGGQAHPLDLQNSVDSEASLRDQTAPYRADAWIDSIAISLGSETPRTAQYTTYDAWQPTLDMPLGLVGNLTTSEITAIPDHSSDNLSSFHHGSDSEGSVQATISSKSSNGSASAASNGSVFASAKCQCRDKLAESIDRVNNAMIVHETNDVFEVTSEFMQSCQGIIDCKLCTIGCTDLVCLISFFQQTGSCFHYIAATDPKQQSIKLRFAGTYVMVSDPRMRLMAVMNLVQQAIDVLDAIGNRGQAMLKALRHPTALAITNIGYLENTIVDFKNTLDRVVAVAKRTAGDSS</sequence>
<reference evidence="1" key="1">
    <citation type="submission" date="2022-08" db="EMBL/GenBank/DDBJ databases">
        <title>Genome Sequence of Lecanicillium fungicola.</title>
        <authorList>
            <person name="Buettner E."/>
        </authorList>
    </citation>
    <scope>NUCLEOTIDE SEQUENCE</scope>
    <source>
        <strain evidence="1">Babe33</strain>
    </source>
</reference>
<organism evidence="1 2">
    <name type="scientific">Zarea fungicola</name>
    <dbReference type="NCBI Taxonomy" id="93591"/>
    <lineage>
        <taxon>Eukaryota</taxon>
        <taxon>Fungi</taxon>
        <taxon>Dikarya</taxon>
        <taxon>Ascomycota</taxon>
        <taxon>Pezizomycotina</taxon>
        <taxon>Sordariomycetes</taxon>
        <taxon>Hypocreomycetidae</taxon>
        <taxon>Hypocreales</taxon>
        <taxon>Cordycipitaceae</taxon>
        <taxon>Zarea</taxon>
    </lineage>
</organism>
<comment type="caution">
    <text evidence="1">The sequence shown here is derived from an EMBL/GenBank/DDBJ whole genome shotgun (WGS) entry which is preliminary data.</text>
</comment>
<evidence type="ECO:0000313" key="1">
    <source>
        <dbReference type="EMBL" id="KAJ2983265.1"/>
    </source>
</evidence>
<dbReference type="EMBL" id="JANJQO010000037">
    <property type="protein sequence ID" value="KAJ2983265.1"/>
    <property type="molecule type" value="Genomic_DNA"/>
</dbReference>
<keyword evidence="2" id="KW-1185">Reference proteome</keyword>
<evidence type="ECO:0000313" key="2">
    <source>
        <dbReference type="Proteomes" id="UP001143910"/>
    </source>
</evidence>
<gene>
    <name evidence="1" type="ORF">NQ176_g813</name>
</gene>
<proteinExistence type="predicted"/>
<name>A0ACC1NVB3_9HYPO</name>
<protein>
    <submittedName>
        <fullName evidence="1">Uncharacterized protein</fullName>
    </submittedName>
</protein>
<dbReference type="Proteomes" id="UP001143910">
    <property type="component" value="Unassembled WGS sequence"/>
</dbReference>
<accession>A0ACC1NVB3</accession>